<evidence type="ECO:0000256" key="5">
    <source>
        <dbReference type="ARBA" id="ARBA00023180"/>
    </source>
</evidence>
<keyword evidence="4" id="KW-0391">Immunity</keyword>
<dbReference type="InParanoid" id="B3M883"/>
<proteinExistence type="inferred from homology"/>
<feature type="domain" description="CBM39" evidence="8">
    <location>
        <begin position="26"/>
        <end position="120"/>
    </location>
</feature>
<dbReference type="Pfam" id="PF15886">
    <property type="entry name" value="CBM39"/>
    <property type="match status" value="1"/>
</dbReference>
<dbReference type="InterPro" id="IPR013320">
    <property type="entry name" value="ConA-like_dom_sf"/>
</dbReference>
<evidence type="ECO:0000313" key="9">
    <source>
        <dbReference type="EMBL" id="EDV41022.1"/>
    </source>
</evidence>
<organism evidence="9 10">
    <name type="scientific">Drosophila ananassae</name>
    <name type="common">Fruit fly</name>
    <dbReference type="NCBI Taxonomy" id="7217"/>
    <lineage>
        <taxon>Eukaryota</taxon>
        <taxon>Metazoa</taxon>
        <taxon>Ecdysozoa</taxon>
        <taxon>Arthropoda</taxon>
        <taxon>Hexapoda</taxon>
        <taxon>Insecta</taxon>
        <taxon>Pterygota</taxon>
        <taxon>Neoptera</taxon>
        <taxon>Endopterygota</taxon>
        <taxon>Diptera</taxon>
        <taxon>Brachycera</taxon>
        <taxon>Muscomorpha</taxon>
        <taxon>Ephydroidea</taxon>
        <taxon>Drosophilidae</taxon>
        <taxon>Drosophila</taxon>
        <taxon>Sophophora</taxon>
    </lineage>
</organism>
<dbReference type="SUPFAM" id="SSF49899">
    <property type="entry name" value="Concanavalin A-like lectins/glucanases"/>
    <property type="match status" value="1"/>
</dbReference>
<dbReference type="PANTHER" id="PTHR10963:SF60">
    <property type="entry name" value="GRAM-NEGATIVE BACTERIA-BINDING PROTEIN 1-RELATED"/>
    <property type="match status" value="1"/>
</dbReference>
<dbReference type="STRING" id="7217.B3M883"/>
<accession>B3M883</accession>
<evidence type="ECO:0000256" key="2">
    <source>
        <dbReference type="ARBA" id="ARBA00022588"/>
    </source>
</evidence>
<dbReference type="OrthoDB" id="4781at2759"/>
<dbReference type="GO" id="GO:0004553">
    <property type="term" value="F:hydrolase activity, hydrolyzing O-glycosyl compounds"/>
    <property type="evidence" value="ECO:0007669"/>
    <property type="project" value="InterPro"/>
</dbReference>
<dbReference type="PhylomeDB" id="B3M883"/>
<dbReference type="PROSITE" id="PS51762">
    <property type="entry name" value="GH16_2"/>
    <property type="match status" value="1"/>
</dbReference>
<dbReference type="Gene3D" id="2.60.120.200">
    <property type="match status" value="1"/>
</dbReference>
<keyword evidence="2" id="KW-0399">Innate immunity</keyword>
<keyword evidence="3 6" id="KW-0732">Signal</keyword>
<dbReference type="CDD" id="cd02179">
    <property type="entry name" value="GH16_beta_GRP"/>
    <property type="match status" value="1"/>
</dbReference>
<name>B3M883_DROAN</name>
<feature type="chain" id="PRO_5002790245" evidence="6">
    <location>
        <begin position="26"/>
        <end position="466"/>
    </location>
</feature>
<gene>
    <name evidence="9" type="primary">Dana\GF10811</name>
    <name evidence="9" type="synonym">dana_GLEANR_10769</name>
    <name evidence="9" type="ORF">GF10811</name>
</gene>
<dbReference type="HOGENOM" id="CLU_019533_2_0_1"/>
<dbReference type="GO" id="GO:0005975">
    <property type="term" value="P:carbohydrate metabolic process"/>
    <property type="evidence" value="ECO:0007669"/>
    <property type="project" value="InterPro"/>
</dbReference>
<dbReference type="GeneID" id="6493678"/>
<evidence type="ECO:0000259" key="8">
    <source>
        <dbReference type="PROSITE" id="PS51969"/>
    </source>
</evidence>
<dbReference type="InterPro" id="IPR035806">
    <property type="entry name" value="GH16_GRP_C"/>
</dbReference>
<dbReference type="GO" id="GO:0045087">
    <property type="term" value="P:innate immune response"/>
    <property type="evidence" value="ECO:0007669"/>
    <property type="project" value="UniProtKB-KW"/>
</dbReference>
<dbReference type="InterPro" id="IPR050546">
    <property type="entry name" value="Glycosyl_Hydrlase_16"/>
</dbReference>
<dbReference type="AlphaFoldDB" id="B3M883"/>
<evidence type="ECO:0000256" key="6">
    <source>
        <dbReference type="SAM" id="SignalP"/>
    </source>
</evidence>
<dbReference type="PROSITE" id="PS51969">
    <property type="entry name" value="CBM39"/>
    <property type="match status" value="1"/>
</dbReference>
<dbReference type="GO" id="GO:0001530">
    <property type="term" value="F:lipopolysaccharide binding"/>
    <property type="evidence" value="ECO:0007669"/>
    <property type="project" value="EnsemblMetazoa"/>
</dbReference>
<keyword evidence="10" id="KW-1185">Reference proteome</keyword>
<dbReference type="OMA" id="DTWAPTW"/>
<dbReference type="InterPro" id="IPR043030">
    <property type="entry name" value="BGBP_N_sf"/>
</dbReference>
<comment type="similarity">
    <text evidence="1">Belongs to the insect beta-1,3-glucan binding protein family.</text>
</comment>
<dbReference type="PANTHER" id="PTHR10963">
    <property type="entry name" value="GLYCOSYL HYDROLASE-RELATED"/>
    <property type="match status" value="1"/>
</dbReference>
<dbReference type="EMBL" id="CH902618">
    <property type="protein sequence ID" value="EDV41022.1"/>
    <property type="molecule type" value="Genomic_DNA"/>
</dbReference>
<keyword evidence="9" id="KW-0326">Glycosidase</keyword>
<keyword evidence="9" id="KW-0378">Hydrolase</keyword>
<keyword evidence="5" id="KW-0325">Glycoprotein</keyword>
<dbReference type="InterPro" id="IPR031756">
    <property type="entry name" value="BGBP_N"/>
</dbReference>
<evidence type="ECO:0000259" key="7">
    <source>
        <dbReference type="PROSITE" id="PS51762"/>
    </source>
</evidence>
<evidence type="ECO:0000313" key="10">
    <source>
        <dbReference type="Proteomes" id="UP000007801"/>
    </source>
</evidence>
<sequence>MWGKTLLSFCCFLFLLISNYDGVLTFKISDVDLEIFRDSGFEVSIPDEPGLQRVFYMFQIDDLCPALMDYITKAVNGSWVSKQKACIQNNDKVHISLLVQYNDQIYEKTETRVIINTRLLTTKNSKSRNIQFPSGDSECQAILSPQKASKKCLPSQTIVNSGRQVCQGDLIFEDNFSGMNLNRSAWKHDIRHRLYHVEEELVAFDDAPRNCFLKEGDLNIVPIMASDVTQGSFKLGDRCTAVESPEKECNIPQGSYYSIKPPVFSAQIHTRNSFSFKYGKIEVRAKLPKGDWLFPYIMLQPVSTYAETHYAKQLRIAFARGNAHLRTKQNEDISGNHLYGGMLIWNHGRAEQYLRDRLSQAHYGDDYHNYTMIWQRDKITLMVDEEIYGEIYDGLALFNEKCFIILGVTVGGFTNFNDEVLQKDVKPYKNTEPRAALSFWQNRDMWSSTWGKQSSMLVDYVRVYAD</sequence>
<reference evidence="9 10" key="1">
    <citation type="journal article" date="2007" name="Nature">
        <title>Evolution of genes and genomes on the Drosophila phylogeny.</title>
        <authorList>
            <consortium name="Drosophila 12 Genomes Consortium"/>
            <person name="Clark A.G."/>
            <person name="Eisen M.B."/>
            <person name="Smith D.R."/>
            <person name="Bergman C.M."/>
            <person name="Oliver B."/>
            <person name="Markow T.A."/>
            <person name="Kaufman T.C."/>
            <person name="Kellis M."/>
            <person name="Gelbart W."/>
            <person name="Iyer V.N."/>
            <person name="Pollard D.A."/>
            <person name="Sackton T.B."/>
            <person name="Larracuente A.M."/>
            <person name="Singh N.D."/>
            <person name="Abad J.P."/>
            <person name="Abt D.N."/>
            <person name="Adryan B."/>
            <person name="Aguade M."/>
            <person name="Akashi H."/>
            <person name="Anderson W.W."/>
            <person name="Aquadro C.F."/>
            <person name="Ardell D.H."/>
            <person name="Arguello R."/>
            <person name="Artieri C.G."/>
            <person name="Barbash D.A."/>
            <person name="Barker D."/>
            <person name="Barsanti P."/>
            <person name="Batterham P."/>
            <person name="Batzoglou S."/>
            <person name="Begun D."/>
            <person name="Bhutkar A."/>
            <person name="Blanco E."/>
            <person name="Bosak S.A."/>
            <person name="Bradley R.K."/>
            <person name="Brand A.D."/>
            <person name="Brent M.R."/>
            <person name="Brooks A.N."/>
            <person name="Brown R.H."/>
            <person name="Butlin R.K."/>
            <person name="Caggese C."/>
            <person name="Calvi B.R."/>
            <person name="Bernardo de Carvalho A."/>
            <person name="Caspi A."/>
            <person name="Castrezana S."/>
            <person name="Celniker S.E."/>
            <person name="Chang J.L."/>
            <person name="Chapple C."/>
            <person name="Chatterji S."/>
            <person name="Chinwalla A."/>
            <person name="Civetta A."/>
            <person name="Clifton S.W."/>
            <person name="Comeron J.M."/>
            <person name="Costello J.C."/>
            <person name="Coyne J.A."/>
            <person name="Daub J."/>
            <person name="David R.G."/>
            <person name="Delcher A.L."/>
            <person name="Delehaunty K."/>
            <person name="Do C.B."/>
            <person name="Ebling H."/>
            <person name="Edwards K."/>
            <person name="Eickbush T."/>
            <person name="Evans J.D."/>
            <person name="Filipski A."/>
            <person name="Findeiss S."/>
            <person name="Freyhult E."/>
            <person name="Fulton L."/>
            <person name="Fulton R."/>
            <person name="Garcia A.C."/>
            <person name="Gardiner A."/>
            <person name="Garfield D.A."/>
            <person name="Garvin B.E."/>
            <person name="Gibson G."/>
            <person name="Gilbert D."/>
            <person name="Gnerre S."/>
            <person name="Godfrey J."/>
            <person name="Good R."/>
            <person name="Gotea V."/>
            <person name="Gravely B."/>
            <person name="Greenberg A.J."/>
            <person name="Griffiths-Jones S."/>
            <person name="Gross S."/>
            <person name="Guigo R."/>
            <person name="Gustafson E.A."/>
            <person name="Haerty W."/>
            <person name="Hahn M.W."/>
            <person name="Halligan D.L."/>
            <person name="Halpern A.L."/>
            <person name="Halter G.M."/>
            <person name="Han M.V."/>
            <person name="Heger A."/>
            <person name="Hillier L."/>
            <person name="Hinrichs A.S."/>
            <person name="Holmes I."/>
            <person name="Hoskins R.A."/>
            <person name="Hubisz M.J."/>
            <person name="Hultmark D."/>
            <person name="Huntley M.A."/>
            <person name="Jaffe D.B."/>
            <person name="Jagadeeshan S."/>
            <person name="Jeck W.R."/>
            <person name="Johnson J."/>
            <person name="Jones C.D."/>
            <person name="Jordan W.C."/>
            <person name="Karpen G.H."/>
            <person name="Kataoka E."/>
            <person name="Keightley P.D."/>
            <person name="Kheradpour P."/>
            <person name="Kirkness E.F."/>
            <person name="Koerich L.B."/>
            <person name="Kristiansen K."/>
            <person name="Kudrna D."/>
            <person name="Kulathinal R.J."/>
            <person name="Kumar S."/>
            <person name="Kwok R."/>
            <person name="Lander E."/>
            <person name="Langley C.H."/>
            <person name="Lapoint R."/>
            <person name="Lazzaro B.P."/>
            <person name="Lee S.J."/>
            <person name="Levesque L."/>
            <person name="Li R."/>
            <person name="Lin C.F."/>
            <person name="Lin M.F."/>
            <person name="Lindblad-Toh K."/>
            <person name="Llopart A."/>
            <person name="Long M."/>
            <person name="Low L."/>
            <person name="Lozovsky E."/>
            <person name="Lu J."/>
            <person name="Luo M."/>
            <person name="Machado C.A."/>
            <person name="Makalowski W."/>
            <person name="Marzo M."/>
            <person name="Matsuda M."/>
            <person name="Matzkin L."/>
            <person name="McAllister B."/>
            <person name="McBride C.S."/>
            <person name="McKernan B."/>
            <person name="McKernan K."/>
            <person name="Mendez-Lago M."/>
            <person name="Minx P."/>
            <person name="Mollenhauer M.U."/>
            <person name="Montooth K."/>
            <person name="Mount S.M."/>
            <person name="Mu X."/>
            <person name="Myers E."/>
            <person name="Negre B."/>
            <person name="Newfeld S."/>
            <person name="Nielsen R."/>
            <person name="Noor M.A."/>
            <person name="O'Grady P."/>
            <person name="Pachter L."/>
            <person name="Papaceit M."/>
            <person name="Parisi M.J."/>
            <person name="Parisi M."/>
            <person name="Parts L."/>
            <person name="Pedersen J.S."/>
            <person name="Pesole G."/>
            <person name="Phillippy A.M."/>
            <person name="Ponting C.P."/>
            <person name="Pop M."/>
            <person name="Porcelli D."/>
            <person name="Powell J.R."/>
            <person name="Prohaska S."/>
            <person name="Pruitt K."/>
            <person name="Puig M."/>
            <person name="Quesneville H."/>
            <person name="Ram K.R."/>
            <person name="Rand D."/>
            <person name="Rasmussen M.D."/>
            <person name="Reed L.K."/>
            <person name="Reenan R."/>
            <person name="Reily A."/>
            <person name="Remington K.A."/>
            <person name="Rieger T.T."/>
            <person name="Ritchie M.G."/>
            <person name="Robin C."/>
            <person name="Rogers Y.H."/>
            <person name="Rohde C."/>
            <person name="Rozas J."/>
            <person name="Rubenfield M.J."/>
            <person name="Ruiz A."/>
            <person name="Russo S."/>
            <person name="Salzberg S.L."/>
            <person name="Sanchez-Gracia A."/>
            <person name="Saranga D.J."/>
            <person name="Sato H."/>
            <person name="Schaeffer S.W."/>
            <person name="Schatz M.C."/>
            <person name="Schlenke T."/>
            <person name="Schwartz R."/>
            <person name="Segarra C."/>
            <person name="Singh R.S."/>
            <person name="Sirot L."/>
            <person name="Sirota M."/>
            <person name="Sisneros N.B."/>
            <person name="Smith C.D."/>
            <person name="Smith T.F."/>
            <person name="Spieth J."/>
            <person name="Stage D.E."/>
            <person name="Stark A."/>
            <person name="Stephan W."/>
            <person name="Strausberg R.L."/>
            <person name="Strempel S."/>
            <person name="Sturgill D."/>
            <person name="Sutton G."/>
            <person name="Sutton G.G."/>
            <person name="Tao W."/>
            <person name="Teichmann S."/>
            <person name="Tobari Y.N."/>
            <person name="Tomimura Y."/>
            <person name="Tsolas J.M."/>
            <person name="Valente V.L."/>
            <person name="Venter E."/>
            <person name="Venter J.C."/>
            <person name="Vicario S."/>
            <person name="Vieira F.G."/>
            <person name="Vilella A.J."/>
            <person name="Villasante A."/>
            <person name="Walenz B."/>
            <person name="Wang J."/>
            <person name="Wasserman M."/>
            <person name="Watts T."/>
            <person name="Wilson D."/>
            <person name="Wilson R.K."/>
            <person name="Wing R.A."/>
            <person name="Wolfner M.F."/>
            <person name="Wong A."/>
            <person name="Wong G.K."/>
            <person name="Wu C.I."/>
            <person name="Wu G."/>
            <person name="Yamamoto D."/>
            <person name="Yang H.P."/>
            <person name="Yang S.P."/>
            <person name="Yorke J.A."/>
            <person name="Yoshida K."/>
            <person name="Zdobnov E."/>
            <person name="Zhang P."/>
            <person name="Zhang Y."/>
            <person name="Zimin A.V."/>
            <person name="Baldwin J."/>
            <person name="Abdouelleil A."/>
            <person name="Abdulkadir J."/>
            <person name="Abebe A."/>
            <person name="Abera B."/>
            <person name="Abreu J."/>
            <person name="Acer S.C."/>
            <person name="Aftuck L."/>
            <person name="Alexander A."/>
            <person name="An P."/>
            <person name="Anderson E."/>
            <person name="Anderson S."/>
            <person name="Arachi H."/>
            <person name="Azer M."/>
            <person name="Bachantsang P."/>
            <person name="Barry A."/>
            <person name="Bayul T."/>
            <person name="Berlin A."/>
            <person name="Bessette D."/>
            <person name="Bloom T."/>
            <person name="Blye J."/>
            <person name="Boguslavskiy L."/>
            <person name="Bonnet C."/>
            <person name="Boukhgalter B."/>
            <person name="Bourzgui I."/>
            <person name="Brown A."/>
            <person name="Cahill P."/>
            <person name="Channer S."/>
            <person name="Cheshatsang Y."/>
            <person name="Chuda L."/>
            <person name="Citroen M."/>
            <person name="Collymore A."/>
            <person name="Cooke P."/>
            <person name="Costello M."/>
            <person name="D'Aco K."/>
            <person name="Daza R."/>
            <person name="De Haan G."/>
            <person name="DeGray S."/>
            <person name="DeMaso C."/>
            <person name="Dhargay N."/>
            <person name="Dooley K."/>
            <person name="Dooley E."/>
            <person name="Doricent M."/>
            <person name="Dorje P."/>
            <person name="Dorjee K."/>
            <person name="Dupes A."/>
            <person name="Elong R."/>
            <person name="Falk J."/>
            <person name="Farina A."/>
            <person name="Faro S."/>
            <person name="Ferguson D."/>
            <person name="Fisher S."/>
            <person name="Foley C.D."/>
            <person name="Franke A."/>
            <person name="Friedrich D."/>
            <person name="Gadbois L."/>
            <person name="Gearin G."/>
            <person name="Gearin C.R."/>
            <person name="Giannoukos G."/>
            <person name="Goode T."/>
            <person name="Graham J."/>
            <person name="Grandbois E."/>
            <person name="Grewal S."/>
            <person name="Gyaltsen K."/>
            <person name="Hafez N."/>
            <person name="Hagos B."/>
            <person name="Hall J."/>
            <person name="Henson C."/>
            <person name="Hollinger A."/>
            <person name="Honan T."/>
            <person name="Huard M.D."/>
            <person name="Hughes L."/>
            <person name="Hurhula B."/>
            <person name="Husby M.E."/>
            <person name="Kamat A."/>
            <person name="Kanga B."/>
            <person name="Kashin S."/>
            <person name="Khazanovich D."/>
            <person name="Kisner P."/>
            <person name="Lance K."/>
            <person name="Lara M."/>
            <person name="Lee W."/>
            <person name="Lennon N."/>
            <person name="Letendre F."/>
            <person name="LeVine R."/>
            <person name="Lipovsky A."/>
            <person name="Liu X."/>
            <person name="Liu J."/>
            <person name="Liu S."/>
            <person name="Lokyitsang T."/>
            <person name="Lokyitsang Y."/>
            <person name="Lubonja R."/>
            <person name="Lui A."/>
            <person name="MacDonald P."/>
            <person name="Magnisalis V."/>
            <person name="Maru K."/>
            <person name="Matthews C."/>
            <person name="McCusker W."/>
            <person name="McDonough S."/>
            <person name="Mehta T."/>
            <person name="Meldrim J."/>
            <person name="Meneus L."/>
            <person name="Mihai O."/>
            <person name="Mihalev A."/>
            <person name="Mihova T."/>
            <person name="Mittelman R."/>
            <person name="Mlenga V."/>
            <person name="Montmayeur A."/>
            <person name="Mulrain L."/>
            <person name="Navidi A."/>
            <person name="Naylor J."/>
            <person name="Negash T."/>
            <person name="Nguyen T."/>
            <person name="Nguyen N."/>
            <person name="Nicol R."/>
            <person name="Norbu C."/>
            <person name="Norbu N."/>
            <person name="Novod N."/>
            <person name="O'Neill B."/>
            <person name="Osman S."/>
            <person name="Markiewicz E."/>
            <person name="Oyono O.L."/>
            <person name="Patti C."/>
            <person name="Phunkhang P."/>
            <person name="Pierre F."/>
            <person name="Priest M."/>
            <person name="Raghuraman S."/>
            <person name="Rege F."/>
            <person name="Reyes R."/>
            <person name="Rise C."/>
            <person name="Rogov P."/>
            <person name="Ross K."/>
            <person name="Ryan E."/>
            <person name="Settipalli S."/>
            <person name="Shea T."/>
            <person name="Sherpa N."/>
            <person name="Shi L."/>
            <person name="Shih D."/>
            <person name="Sparrow T."/>
            <person name="Spaulding J."/>
            <person name="Stalker J."/>
            <person name="Stange-Thomann N."/>
            <person name="Stavropoulos S."/>
            <person name="Stone C."/>
            <person name="Strader C."/>
            <person name="Tesfaye S."/>
            <person name="Thomson T."/>
            <person name="Thoulutsang Y."/>
            <person name="Thoulutsang D."/>
            <person name="Topham K."/>
            <person name="Topping I."/>
            <person name="Tsamla T."/>
            <person name="Vassiliev H."/>
            <person name="Vo A."/>
            <person name="Wangchuk T."/>
            <person name="Wangdi T."/>
            <person name="Weiand M."/>
            <person name="Wilkinson J."/>
            <person name="Wilson A."/>
            <person name="Yadav S."/>
            <person name="Young G."/>
            <person name="Yu Q."/>
            <person name="Zembek L."/>
            <person name="Zhong D."/>
            <person name="Zimmer A."/>
            <person name="Zwirko Z."/>
            <person name="Jaffe D.B."/>
            <person name="Alvarez P."/>
            <person name="Brockman W."/>
            <person name="Butler J."/>
            <person name="Chin C."/>
            <person name="Gnerre S."/>
            <person name="Grabherr M."/>
            <person name="Kleber M."/>
            <person name="Mauceli E."/>
            <person name="MacCallum I."/>
        </authorList>
    </citation>
    <scope>NUCLEOTIDE SEQUENCE [LARGE SCALE GENOMIC DNA]</scope>
    <source>
        <strain evidence="10">Tucson 14024-0371.13</strain>
    </source>
</reference>
<evidence type="ECO:0000256" key="1">
    <source>
        <dbReference type="ARBA" id="ARBA00008781"/>
    </source>
</evidence>
<dbReference type="GO" id="GO:0001872">
    <property type="term" value="F:(1-&gt;3)-beta-D-glucan binding"/>
    <property type="evidence" value="ECO:0007669"/>
    <property type="project" value="EnsemblMetazoa"/>
</dbReference>
<dbReference type="CTD" id="40033"/>
<evidence type="ECO:0000256" key="4">
    <source>
        <dbReference type="ARBA" id="ARBA00022859"/>
    </source>
</evidence>
<dbReference type="eggNOG" id="ENOG502RTM3">
    <property type="taxonomic scope" value="Eukaryota"/>
</dbReference>
<evidence type="ECO:0000256" key="3">
    <source>
        <dbReference type="ARBA" id="ARBA00022729"/>
    </source>
</evidence>
<dbReference type="Proteomes" id="UP000007801">
    <property type="component" value="Unassembled WGS sequence"/>
</dbReference>
<dbReference type="FunCoup" id="B3M883">
    <property type="interactions" value="12"/>
</dbReference>
<feature type="signal peptide" evidence="6">
    <location>
        <begin position="1"/>
        <end position="25"/>
    </location>
</feature>
<feature type="domain" description="GH16" evidence="7">
    <location>
        <begin position="148"/>
        <end position="466"/>
    </location>
</feature>
<dbReference type="KEGG" id="dan:6493678"/>
<dbReference type="InterPro" id="IPR000757">
    <property type="entry name" value="Beta-glucanase-like"/>
</dbReference>
<dbReference type="Gene3D" id="2.60.40.2140">
    <property type="entry name" value="Beta-1,3-glucan-recognition protein, N-terminal domain"/>
    <property type="match status" value="1"/>
</dbReference>
<protein>
    <submittedName>
        <fullName evidence="9">Uncharacterized protein</fullName>
    </submittedName>
</protein>